<dbReference type="Proteomes" id="UP001629953">
    <property type="component" value="Unassembled WGS sequence"/>
</dbReference>
<keyword evidence="1" id="KW-0479">Metal-binding</keyword>
<name>A0ABW9G1T2_9GAMM</name>
<dbReference type="InterPro" id="IPR015813">
    <property type="entry name" value="Pyrv/PenolPyrv_kinase-like_dom"/>
</dbReference>
<dbReference type="CDD" id="cd00377">
    <property type="entry name" value="ICL_PEPM"/>
    <property type="match status" value="1"/>
</dbReference>
<protein>
    <submittedName>
        <fullName evidence="2">Isocitrate lyase/phosphoenolpyruvate mutase family protein</fullName>
    </submittedName>
</protein>
<dbReference type="InterPro" id="IPR039556">
    <property type="entry name" value="ICL/PEPM"/>
</dbReference>
<dbReference type="GO" id="GO:0016829">
    <property type="term" value="F:lyase activity"/>
    <property type="evidence" value="ECO:0007669"/>
    <property type="project" value="UniProtKB-KW"/>
</dbReference>
<dbReference type="Pfam" id="PF13714">
    <property type="entry name" value="PEP_mutase"/>
    <property type="match status" value="1"/>
</dbReference>
<dbReference type="PANTHER" id="PTHR42905">
    <property type="entry name" value="PHOSPHOENOLPYRUVATE CARBOXYLASE"/>
    <property type="match status" value="1"/>
</dbReference>
<dbReference type="Gene3D" id="3.20.20.60">
    <property type="entry name" value="Phosphoenolpyruvate-binding domains"/>
    <property type="match status" value="1"/>
</dbReference>
<accession>A0ABW9G1T2</accession>
<evidence type="ECO:0000313" key="3">
    <source>
        <dbReference type="Proteomes" id="UP001629953"/>
    </source>
</evidence>
<dbReference type="EMBL" id="JBEQCT010000001">
    <property type="protein sequence ID" value="MFM2483502.1"/>
    <property type="molecule type" value="Genomic_DNA"/>
</dbReference>
<sequence>MFKELHRKDEPLIICNVWDVPSALIAERNAFSAIGTSSAAIAKMIGKEDGENVLFEELMSIVSAISKASRLPLTVDIESGYGETPRIIAKNIIELVQVGVVGVNIEDSIVVQGKRQLCDSTAFSKMLKSVRALLSEAGVEVFINVRSDAYLLSVNCALEVSLARIEKYQQSGADGIFLPCIKEPDDIKVVTASTALPINVMCVPDLPDFVVLKKLGVKRISMGNFVHEAILASLSSVLTSVVKEQSFKQLFV</sequence>
<keyword evidence="3" id="KW-1185">Reference proteome</keyword>
<dbReference type="SUPFAM" id="SSF51621">
    <property type="entry name" value="Phosphoenolpyruvate/pyruvate domain"/>
    <property type="match status" value="1"/>
</dbReference>
<evidence type="ECO:0000313" key="2">
    <source>
        <dbReference type="EMBL" id="MFM2483502.1"/>
    </source>
</evidence>
<keyword evidence="2" id="KW-0456">Lyase</keyword>
<proteinExistence type="predicted"/>
<evidence type="ECO:0000256" key="1">
    <source>
        <dbReference type="ARBA" id="ARBA00022723"/>
    </source>
</evidence>
<comment type="caution">
    <text evidence="2">The sequence shown here is derived from an EMBL/GenBank/DDBJ whole genome shotgun (WGS) entry which is preliminary data.</text>
</comment>
<dbReference type="RefSeq" id="WP_408621613.1">
    <property type="nucleotide sequence ID" value="NZ_JBEQCT010000001.1"/>
</dbReference>
<organism evidence="2 3">
    <name type="scientific">Celerinatantimonas yamalensis</name>
    <dbReference type="NCBI Taxonomy" id="559956"/>
    <lineage>
        <taxon>Bacteria</taxon>
        <taxon>Pseudomonadati</taxon>
        <taxon>Pseudomonadota</taxon>
        <taxon>Gammaproteobacteria</taxon>
        <taxon>Celerinatantimonadaceae</taxon>
        <taxon>Celerinatantimonas</taxon>
    </lineage>
</organism>
<dbReference type="InterPro" id="IPR040442">
    <property type="entry name" value="Pyrv_kinase-like_dom_sf"/>
</dbReference>
<gene>
    <name evidence="2" type="ORF">ABUE30_00120</name>
</gene>
<reference evidence="2 3" key="1">
    <citation type="journal article" date="2013" name="Int. J. Syst. Evol. Microbiol.">
        <title>Celerinatantimonas yamalensis sp. nov., a cold-adapted diazotrophic bacterium from a cold permafrost brine.</title>
        <authorList>
            <person name="Shcherbakova V."/>
            <person name="Chuvilskaya N."/>
            <person name="Rivkina E."/>
            <person name="Demidov N."/>
            <person name="Uchaeva V."/>
            <person name="Suetin S."/>
            <person name="Suzina N."/>
            <person name="Gilichinsky D."/>
        </authorList>
    </citation>
    <scope>NUCLEOTIDE SEQUENCE [LARGE SCALE GENOMIC DNA]</scope>
    <source>
        <strain evidence="2 3">C7</strain>
    </source>
</reference>
<dbReference type="PANTHER" id="PTHR42905:SF16">
    <property type="entry name" value="CARBOXYPHOSPHONOENOLPYRUVATE PHOSPHONOMUTASE-LIKE PROTEIN (AFU_ORTHOLOGUE AFUA_5G07230)"/>
    <property type="match status" value="1"/>
</dbReference>